<evidence type="ECO:0000256" key="1">
    <source>
        <dbReference type="SAM" id="Coils"/>
    </source>
</evidence>
<dbReference type="AlphaFoldDB" id="A0A7S3QM22"/>
<gene>
    <name evidence="2" type="ORF">DTER00134_LOCUS1375</name>
</gene>
<evidence type="ECO:0000313" key="2">
    <source>
        <dbReference type="EMBL" id="CAE0486336.1"/>
    </source>
</evidence>
<dbReference type="EMBL" id="HBIP01003161">
    <property type="protein sequence ID" value="CAE0486336.1"/>
    <property type="molecule type" value="Transcribed_RNA"/>
</dbReference>
<protein>
    <submittedName>
        <fullName evidence="2">Uncharacterized protein</fullName>
    </submittedName>
</protein>
<feature type="coiled-coil region" evidence="1">
    <location>
        <begin position="126"/>
        <end position="182"/>
    </location>
</feature>
<dbReference type="InterPro" id="IPR019152">
    <property type="entry name" value="DUF2046"/>
</dbReference>
<reference evidence="2" key="1">
    <citation type="submission" date="2021-01" db="EMBL/GenBank/DDBJ databases">
        <authorList>
            <person name="Corre E."/>
            <person name="Pelletier E."/>
            <person name="Niang G."/>
            <person name="Scheremetjew M."/>
            <person name="Finn R."/>
            <person name="Kale V."/>
            <person name="Holt S."/>
            <person name="Cochrane G."/>
            <person name="Meng A."/>
            <person name="Brown T."/>
            <person name="Cohen L."/>
        </authorList>
    </citation>
    <scope>NUCLEOTIDE SEQUENCE</scope>
    <source>
        <strain evidence="2">CCMP1320</strain>
    </source>
</reference>
<dbReference type="PANTHER" id="PTHR15276:SF0">
    <property type="entry name" value="COILED-COIL DOMAIN-CONTAINING PROTEIN 6"/>
    <property type="match status" value="1"/>
</dbReference>
<organism evidence="2">
    <name type="scientific">Dunaliella tertiolecta</name>
    <name type="common">Green alga</name>
    <dbReference type="NCBI Taxonomy" id="3047"/>
    <lineage>
        <taxon>Eukaryota</taxon>
        <taxon>Viridiplantae</taxon>
        <taxon>Chlorophyta</taxon>
        <taxon>core chlorophytes</taxon>
        <taxon>Chlorophyceae</taxon>
        <taxon>CS clade</taxon>
        <taxon>Chlamydomonadales</taxon>
        <taxon>Dunaliellaceae</taxon>
        <taxon>Dunaliella</taxon>
    </lineage>
</organism>
<feature type="coiled-coil region" evidence="1">
    <location>
        <begin position="12"/>
        <end position="89"/>
    </location>
</feature>
<dbReference type="Pfam" id="PF09755">
    <property type="entry name" value="DUF2046"/>
    <property type="match status" value="1"/>
</dbReference>
<name>A0A7S3QM22_DUNTE</name>
<proteinExistence type="predicted"/>
<dbReference type="PANTHER" id="PTHR15276">
    <property type="entry name" value="H4 D10S170 PROTEIN-RELATED"/>
    <property type="match status" value="1"/>
</dbReference>
<keyword evidence="1" id="KW-0175">Coiled coil</keyword>
<accession>A0A7S3QM22</accession>
<sequence length="238" mass="27017">MQRETSVQTELCSDEEKKSEVLARKLEEVKKEKATLLAEVEQEEEFMTNTLQKRLKKLLGEKADSELKVMELKKQTERLAAEKAKLCSEKIELEAVLESESEYIVNKLHAQIEKAGSDKGKLFKEKTDLQRQVGDLAQAVDKLNREKVKLEQEMEAEEESIVNRLQRQLEGLLHNLRVIEQKLGAKGLTFEDLGISPSELSMTETTQIYARTPSASSGLFRMSSDMRSSSELRGSRGL</sequence>